<keyword evidence="2" id="KW-0503">Monooxygenase</keyword>
<comment type="caution">
    <text evidence="3">The sequence shown here is derived from an EMBL/GenBank/DDBJ whole genome shotgun (WGS) entry which is preliminary data.</text>
</comment>
<evidence type="ECO:0000256" key="1">
    <source>
        <dbReference type="ARBA" id="ARBA00010617"/>
    </source>
</evidence>
<protein>
    <submittedName>
        <fullName evidence="3">Cytochrome P450</fullName>
    </submittedName>
</protein>
<name>A0ABT3TI13_9GAMM</name>
<dbReference type="Pfam" id="PF00067">
    <property type="entry name" value="p450"/>
    <property type="match status" value="1"/>
</dbReference>
<reference evidence="3" key="1">
    <citation type="submission" date="2019-02" db="EMBL/GenBank/DDBJ databases">
        <authorList>
            <person name="Li S.-H."/>
        </authorList>
    </citation>
    <scope>NUCLEOTIDE SEQUENCE</scope>
    <source>
        <strain evidence="3">IMCC14734</strain>
    </source>
</reference>
<keyword evidence="4" id="KW-1185">Reference proteome</keyword>
<proteinExistence type="inferred from homology"/>
<dbReference type="InterPro" id="IPR002397">
    <property type="entry name" value="Cyt_P450_B"/>
</dbReference>
<dbReference type="PROSITE" id="PS00086">
    <property type="entry name" value="CYTOCHROME_P450"/>
    <property type="match status" value="1"/>
</dbReference>
<dbReference type="Proteomes" id="UP001143362">
    <property type="component" value="Unassembled WGS sequence"/>
</dbReference>
<dbReference type="PANTHER" id="PTHR46696">
    <property type="entry name" value="P450, PUTATIVE (EUROFUNG)-RELATED"/>
    <property type="match status" value="1"/>
</dbReference>
<dbReference type="Gene3D" id="1.10.630.10">
    <property type="entry name" value="Cytochrome P450"/>
    <property type="match status" value="1"/>
</dbReference>
<comment type="similarity">
    <text evidence="1 2">Belongs to the cytochrome P450 family.</text>
</comment>
<dbReference type="SUPFAM" id="SSF48264">
    <property type="entry name" value="Cytochrome P450"/>
    <property type="match status" value="1"/>
</dbReference>
<evidence type="ECO:0000313" key="4">
    <source>
        <dbReference type="Proteomes" id="UP001143362"/>
    </source>
</evidence>
<sequence>MLKSPAEFDLLAPNTVENPYPFFASLLREAPVYQLPGTNVYLVASAQLIDSVLQNQDDYSANLTGILVTGTDGKAELFDLTQFGSAVDAIANADEPTHSVHRRLVLPQLTARKVAAMEREIRDWSQQRIEDFISAGGGDWVTAVADPIPVLAMSRLVGLPPEDLPQLLKWAFSGGEILAGTTTLEQMVALGSATADMAGYLNKQLQQALQAPHKNTSECVLDELVAGIRLKQISEAEAVSIMVVLVGAAGESTSSLTGSAVRILAQNSDLQRRLRQQPSLIDAFIEEVVRLESPFKGHYRVVKRATTLGTITLPEQARVLLLWSAANRDPDHYAAATSVDLERERPRDHLGFGRGIHFCVGARLARLEAKIMLEELLVQTSDFQLTADPVHVPSIFVRRLSQLPLKVSGPA</sequence>
<organism evidence="3 4">
    <name type="scientific">Candidatus Litorirhabdus singularis</name>
    <dbReference type="NCBI Taxonomy" id="2518993"/>
    <lineage>
        <taxon>Bacteria</taxon>
        <taxon>Pseudomonadati</taxon>
        <taxon>Pseudomonadota</taxon>
        <taxon>Gammaproteobacteria</taxon>
        <taxon>Cellvibrionales</taxon>
        <taxon>Halieaceae</taxon>
        <taxon>Candidatus Litorirhabdus</taxon>
    </lineage>
</organism>
<gene>
    <name evidence="3" type="ORF">EYC98_13935</name>
</gene>
<keyword evidence="2" id="KW-0479">Metal-binding</keyword>
<dbReference type="InterPro" id="IPR001128">
    <property type="entry name" value="Cyt_P450"/>
</dbReference>
<dbReference type="PANTHER" id="PTHR46696:SF4">
    <property type="entry name" value="BIOTIN BIOSYNTHESIS CYTOCHROME P450"/>
    <property type="match status" value="1"/>
</dbReference>
<keyword evidence="2" id="KW-0560">Oxidoreductase</keyword>
<dbReference type="EMBL" id="SHNN01000002">
    <property type="protein sequence ID" value="MCX2981958.1"/>
    <property type="molecule type" value="Genomic_DNA"/>
</dbReference>
<dbReference type="InterPro" id="IPR036396">
    <property type="entry name" value="Cyt_P450_sf"/>
</dbReference>
<evidence type="ECO:0000313" key="3">
    <source>
        <dbReference type="EMBL" id="MCX2981958.1"/>
    </source>
</evidence>
<keyword evidence="2" id="KW-0349">Heme</keyword>
<accession>A0ABT3TI13</accession>
<dbReference type="PRINTS" id="PR00359">
    <property type="entry name" value="BP450"/>
</dbReference>
<dbReference type="InterPro" id="IPR017972">
    <property type="entry name" value="Cyt_P450_CS"/>
</dbReference>
<dbReference type="RefSeq" id="WP_279245953.1">
    <property type="nucleotide sequence ID" value="NZ_SHNN01000002.1"/>
</dbReference>
<evidence type="ECO:0000256" key="2">
    <source>
        <dbReference type="RuleBase" id="RU000461"/>
    </source>
</evidence>
<keyword evidence="2" id="KW-0408">Iron</keyword>